<dbReference type="PANTHER" id="PTHR43056:SF5">
    <property type="entry name" value="PEPTIDASE S9 PROLYL OLIGOPEPTIDASE CATALYTIC DOMAIN-CONTAINING PROTEIN"/>
    <property type="match status" value="1"/>
</dbReference>
<feature type="domain" description="Peptidase S9 prolyl oligopeptidase catalytic" evidence="1">
    <location>
        <begin position="509"/>
        <end position="709"/>
    </location>
</feature>
<dbReference type="Proteomes" id="UP000325081">
    <property type="component" value="Unassembled WGS sequence"/>
</dbReference>
<comment type="caution">
    <text evidence="2">The sequence shown here is derived from an EMBL/GenBank/DDBJ whole genome shotgun (WGS) entry which is preliminary data.</text>
</comment>
<gene>
    <name evidence="2" type="ORF">STAS_12675</name>
</gene>
<dbReference type="GO" id="GO:0006508">
    <property type="term" value="P:proteolysis"/>
    <property type="evidence" value="ECO:0007669"/>
    <property type="project" value="InterPro"/>
</dbReference>
<dbReference type="InterPro" id="IPR029058">
    <property type="entry name" value="AB_hydrolase_fold"/>
</dbReference>
<dbReference type="EMBL" id="BKCP01005150">
    <property type="protein sequence ID" value="GER36345.1"/>
    <property type="molecule type" value="Genomic_DNA"/>
</dbReference>
<organism evidence="2 3">
    <name type="scientific">Striga asiatica</name>
    <name type="common">Asiatic witchweed</name>
    <name type="synonym">Buchnera asiatica</name>
    <dbReference type="NCBI Taxonomy" id="4170"/>
    <lineage>
        <taxon>Eukaryota</taxon>
        <taxon>Viridiplantae</taxon>
        <taxon>Streptophyta</taxon>
        <taxon>Embryophyta</taxon>
        <taxon>Tracheophyta</taxon>
        <taxon>Spermatophyta</taxon>
        <taxon>Magnoliopsida</taxon>
        <taxon>eudicotyledons</taxon>
        <taxon>Gunneridae</taxon>
        <taxon>Pentapetalae</taxon>
        <taxon>asterids</taxon>
        <taxon>lamiids</taxon>
        <taxon>Lamiales</taxon>
        <taxon>Orobanchaceae</taxon>
        <taxon>Buchnereae</taxon>
        <taxon>Striga</taxon>
    </lineage>
</organism>
<evidence type="ECO:0000313" key="2">
    <source>
        <dbReference type="EMBL" id="GER36345.1"/>
    </source>
</evidence>
<name>A0A5A7PU44_STRAF</name>
<keyword evidence="2" id="KW-0378">Hydrolase</keyword>
<reference evidence="3" key="1">
    <citation type="journal article" date="2019" name="Curr. Biol.">
        <title>Genome Sequence of Striga asiatica Provides Insight into the Evolution of Plant Parasitism.</title>
        <authorList>
            <person name="Yoshida S."/>
            <person name="Kim S."/>
            <person name="Wafula E.K."/>
            <person name="Tanskanen J."/>
            <person name="Kim Y.M."/>
            <person name="Honaas L."/>
            <person name="Yang Z."/>
            <person name="Spallek T."/>
            <person name="Conn C.E."/>
            <person name="Ichihashi Y."/>
            <person name="Cheong K."/>
            <person name="Cui S."/>
            <person name="Der J.P."/>
            <person name="Gundlach H."/>
            <person name="Jiao Y."/>
            <person name="Hori C."/>
            <person name="Ishida J.K."/>
            <person name="Kasahara H."/>
            <person name="Kiba T."/>
            <person name="Kim M.S."/>
            <person name="Koo N."/>
            <person name="Laohavisit A."/>
            <person name="Lee Y.H."/>
            <person name="Lumba S."/>
            <person name="McCourt P."/>
            <person name="Mortimer J.C."/>
            <person name="Mutuku J.M."/>
            <person name="Nomura T."/>
            <person name="Sasaki-Sekimoto Y."/>
            <person name="Seto Y."/>
            <person name="Wang Y."/>
            <person name="Wakatake T."/>
            <person name="Sakakibara H."/>
            <person name="Demura T."/>
            <person name="Yamaguchi S."/>
            <person name="Yoneyama K."/>
            <person name="Manabe R.I."/>
            <person name="Nelson D.C."/>
            <person name="Schulman A.H."/>
            <person name="Timko M.P."/>
            <person name="dePamphilis C.W."/>
            <person name="Choi D."/>
            <person name="Shirasu K."/>
        </authorList>
    </citation>
    <scope>NUCLEOTIDE SEQUENCE [LARGE SCALE GENOMIC DNA]</scope>
    <source>
        <strain evidence="3">cv. UVA1</strain>
    </source>
</reference>
<evidence type="ECO:0000313" key="3">
    <source>
        <dbReference type="Proteomes" id="UP000325081"/>
    </source>
</evidence>
<dbReference type="Pfam" id="PF00326">
    <property type="entry name" value="Peptidase_S9"/>
    <property type="match status" value="1"/>
</dbReference>
<dbReference type="InterPro" id="IPR050585">
    <property type="entry name" value="Xaa-Pro_dipeptidyl-ppase/CocE"/>
</dbReference>
<dbReference type="SUPFAM" id="SSF82171">
    <property type="entry name" value="DPP6 N-terminal domain-like"/>
    <property type="match status" value="1"/>
</dbReference>
<dbReference type="PANTHER" id="PTHR43056">
    <property type="entry name" value="PEPTIDASE S9 PROLYL OLIGOPEPTIDASE"/>
    <property type="match status" value="1"/>
</dbReference>
<dbReference type="AlphaFoldDB" id="A0A5A7PU44"/>
<accession>A0A5A7PU44</accession>
<proteinExistence type="predicted"/>
<protein>
    <submittedName>
        <fullName evidence="2">Alpha/beta-Hydrolases superfamily protein</fullName>
    </submittedName>
</protein>
<sequence length="726" mass="81093">MASSAIFTLTRHCYSPNFRTSNFHRAFSFHQQLYLNRRRIAITAMASSAEATGTAPEVGTKVTAPYGSWMSPITADIVSGSDKRLGGFATDSLGRLYWIESRPNESGRAVLVRQGENKEDEPTDITPKDFAVRTVAQEYGGGAFSILGDYVVFSNYKDQRLYKQSISTKDPVPVPLTPNYSGAHVCYADGVFDSRFNRYLTVREDHRESSTNPTTTIVSIDLSDDHVKEPKILVGGNDFYAFPRIDCKGERVAWIEWGHPNMPWDRSQLWVGYLSDNGDIIDRICVAGGNPSVVESPTEPKWSPEGELFFVTDRNSGFWNIYRWVESTNEILPVYTLNSEFTKPLWVFGLNSYDFVYSPGQRNLIACGYRMKGRSYLGIVDVKQSKIMPLDIPLTDINNIISGAGCLYVEGASVVHPLSIAKVILDDKNSKVVDFRIMWSSSCISESYGPYISQPELIEFPTEVPGENAYAYFYPPTNPLFQASHEEKPPLLLKSHGGPTAETRGTLNLSIQYWTSRGWAFVDVNYGGSTGYGREYRDRLLGRWGILDVNDCCSCAKFLVDSGKVDGQRLCITGGSAGGYTTLAALAFRNIFKAGASLYGVADLKSLVADTHKFESHYIANLVGDENAFFERSPINFVDKFSCPIILFQGLEDKVVPPSQSRKIYHALKEKGLPVALVEYEGEQHGFRKAENIKFTLEQQMVFFARLVGHFQVADDITPIKVDNFD</sequence>
<evidence type="ECO:0000259" key="1">
    <source>
        <dbReference type="Pfam" id="PF00326"/>
    </source>
</evidence>
<dbReference type="Gene3D" id="3.40.50.1820">
    <property type="entry name" value="alpha/beta hydrolase"/>
    <property type="match status" value="1"/>
</dbReference>
<keyword evidence="3" id="KW-1185">Reference proteome</keyword>
<dbReference type="GO" id="GO:0008236">
    <property type="term" value="F:serine-type peptidase activity"/>
    <property type="evidence" value="ECO:0007669"/>
    <property type="project" value="InterPro"/>
</dbReference>
<dbReference type="SUPFAM" id="SSF53474">
    <property type="entry name" value="alpha/beta-Hydrolases"/>
    <property type="match status" value="1"/>
</dbReference>
<dbReference type="OrthoDB" id="416344at2759"/>
<dbReference type="InterPro" id="IPR001375">
    <property type="entry name" value="Peptidase_S9_cat"/>
</dbReference>